<accession>A0A0P1AW96</accession>
<protein>
    <submittedName>
        <fullName evidence="2">Uncharacterized protein</fullName>
    </submittedName>
</protein>
<evidence type="ECO:0000313" key="2">
    <source>
        <dbReference type="EMBL" id="CEG44820.1"/>
    </source>
</evidence>
<dbReference type="EMBL" id="CCYD01001336">
    <property type="protein sequence ID" value="CEG44820.1"/>
    <property type="molecule type" value="Genomic_DNA"/>
</dbReference>
<reference evidence="3" key="1">
    <citation type="submission" date="2014-09" db="EMBL/GenBank/DDBJ databases">
        <authorList>
            <person name="Sharma Rahul"/>
            <person name="Thines Marco"/>
        </authorList>
    </citation>
    <scope>NUCLEOTIDE SEQUENCE [LARGE SCALE GENOMIC DNA]</scope>
</reference>
<evidence type="ECO:0000256" key="1">
    <source>
        <dbReference type="SAM" id="MobiDB-lite"/>
    </source>
</evidence>
<keyword evidence="3" id="KW-1185">Reference proteome</keyword>
<dbReference type="Proteomes" id="UP000054928">
    <property type="component" value="Unassembled WGS sequence"/>
</dbReference>
<organism evidence="2 3">
    <name type="scientific">Plasmopara halstedii</name>
    <name type="common">Downy mildew of sunflower</name>
    <dbReference type="NCBI Taxonomy" id="4781"/>
    <lineage>
        <taxon>Eukaryota</taxon>
        <taxon>Sar</taxon>
        <taxon>Stramenopiles</taxon>
        <taxon>Oomycota</taxon>
        <taxon>Peronosporomycetes</taxon>
        <taxon>Peronosporales</taxon>
        <taxon>Peronosporaceae</taxon>
        <taxon>Plasmopara</taxon>
    </lineage>
</organism>
<dbReference type="RefSeq" id="XP_036263316.1">
    <property type="nucleotide sequence ID" value="XM_036407630.1"/>
</dbReference>
<dbReference type="GeneID" id="59053139"/>
<evidence type="ECO:0000313" key="3">
    <source>
        <dbReference type="Proteomes" id="UP000054928"/>
    </source>
</evidence>
<feature type="region of interest" description="Disordered" evidence="1">
    <location>
        <begin position="16"/>
        <end position="35"/>
    </location>
</feature>
<name>A0A0P1AW96_PLAHL</name>
<sequence length="63" mass="7091">MLNYYVPSQYNIRRNRRGNSSGWWASPNSDTRNASKVPAITAGTASVARQFSEIPTRCEIIET</sequence>
<proteinExistence type="predicted"/>
<dbReference type="AlphaFoldDB" id="A0A0P1AW96"/>